<evidence type="ECO:0000313" key="2">
    <source>
        <dbReference type="EMBL" id="KAK2595181.1"/>
    </source>
</evidence>
<keyword evidence="1" id="KW-0175">Coiled coil</keyword>
<gene>
    <name evidence="2" type="ORF">QQS21_007086</name>
</gene>
<dbReference type="AlphaFoldDB" id="A0AAJ0FSD8"/>
<keyword evidence="3" id="KW-1185">Reference proteome</keyword>
<dbReference type="EMBL" id="JASWJB010000140">
    <property type="protein sequence ID" value="KAK2595181.1"/>
    <property type="molecule type" value="Genomic_DNA"/>
</dbReference>
<proteinExistence type="predicted"/>
<evidence type="ECO:0000313" key="3">
    <source>
        <dbReference type="Proteomes" id="UP001251528"/>
    </source>
</evidence>
<organism evidence="2 3">
    <name type="scientific">Conoideocrella luteorostrata</name>
    <dbReference type="NCBI Taxonomy" id="1105319"/>
    <lineage>
        <taxon>Eukaryota</taxon>
        <taxon>Fungi</taxon>
        <taxon>Dikarya</taxon>
        <taxon>Ascomycota</taxon>
        <taxon>Pezizomycotina</taxon>
        <taxon>Sordariomycetes</taxon>
        <taxon>Hypocreomycetidae</taxon>
        <taxon>Hypocreales</taxon>
        <taxon>Clavicipitaceae</taxon>
        <taxon>Conoideocrella</taxon>
    </lineage>
</organism>
<name>A0AAJ0FSD8_9HYPO</name>
<protein>
    <submittedName>
        <fullName evidence="2">Uncharacterized protein</fullName>
    </submittedName>
</protein>
<reference evidence="2" key="1">
    <citation type="submission" date="2023-06" db="EMBL/GenBank/DDBJ databases">
        <title>Conoideocrella luteorostrata (Hypocreales: Clavicipitaceae), a potential biocontrol fungus for elongate hemlock scale in United States Christmas tree production areas.</title>
        <authorList>
            <person name="Barrett H."/>
            <person name="Lovett B."/>
            <person name="Macias A.M."/>
            <person name="Stajich J.E."/>
            <person name="Kasson M.T."/>
        </authorList>
    </citation>
    <scope>NUCLEOTIDE SEQUENCE</scope>
    <source>
        <strain evidence="2">ARSEF 14590</strain>
    </source>
</reference>
<feature type="coiled-coil region" evidence="1">
    <location>
        <begin position="103"/>
        <end position="130"/>
    </location>
</feature>
<accession>A0AAJ0FSD8</accession>
<sequence>MVRLSPPESAPYRWRILRQDLLYLVNKPLSKCNVTECKAILSNIGVGIQAWASHFDQSGGTLARSEEDQKDRNGAETTSRAFHSSCMVDCHHLDNSRLLEGDLFLARTQIEELEMKVKESEQRISNQESQIFQYDLVVDRIAQVLQEYQQSNQGYAPL</sequence>
<comment type="caution">
    <text evidence="2">The sequence shown here is derived from an EMBL/GenBank/DDBJ whole genome shotgun (WGS) entry which is preliminary data.</text>
</comment>
<dbReference type="Proteomes" id="UP001251528">
    <property type="component" value="Unassembled WGS sequence"/>
</dbReference>
<evidence type="ECO:0000256" key="1">
    <source>
        <dbReference type="SAM" id="Coils"/>
    </source>
</evidence>